<dbReference type="eggNOG" id="ENOG5032SUG">
    <property type="taxonomic scope" value="Bacteria"/>
</dbReference>
<dbReference type="EMBL" id="CP001229">
    <property type="protein sequence ID" value="ACN98845.1"/>
    <property type="molecule type" value="Genomic_DNA"/>
</dbReference>
<proteinExistence type="predicted"/>
<keyword evidence="1" id="KW-1133">Transmembrane helix</keyword>
<dbReference type="KEGG" id="saf:SULAZ_1003"/>
<dbReference type="HOGENOM" id="CLU_1342726_0_0_0"/>
<feature type="transmembrane region" description="Helical" evidence="1">
    <location>
        <begin position="151"/>
        <end position="172"/>
    </location>
</feature>
<keyword evidence="3" id="KW-1185">Reference proteome</keyword>
<dbReference type="STRING" id="204536.SULAZ_1003"/>
<protein>
    <submittedName>
        <fullName evidence="2">Uncharacterized protein</fullName>
    </submittedName>
</protein>
<evidence type="ECO:0000256" key="1">
    <source>
        <dbReference type="SAM" id="Phobius"/>
    </source>
</evidence>
<keyword evidence="1" id="KW-0812">Transmembrane</keyword>
<sequence length="205" mass="23929">MSKRVIFFILIVALLSLTLRSLYTQNKFISLAKNQAGLEKIKSLEKAILFYVPFSPFNEIAINELKKECQSFSKNDEKLYCYETIRSSLLQIKNVYQPYKETLDEIIPIIASLRAKEMINWEFNNYKEEDFNKLYESQLKLLKYDNTPSTFWSFIVGFSLIGWISSIIFLIWKGLGENIDAVNIFSSLIAFLAFFSLWILGLYMA</sequence>
<reference evidence="2 3" key="1">
    <citation type="journal article" date="2009" name="J. Bacteriol.">
        <title>Complete and draft genome sequences of six members of the Aquificales.</title>
        <authorList>
            <person name="Reysenbach A.L."/>
            <person name="Hamamura N."/>
            <person name="Podar M."/>
            <person name="Griffiths E."/>
            <person name="Ferreira S."/>
            <person name="Hochstein R."/>
            <person name="Heidelberg J."/>
            <person name="Johnson J."/>
            <person name="Mead D."/>
            <person name="Pohorille A."/>
            <person name="Sarmiento M."/>
            <person name="Schweighofer K."/>
            <person name="Seshadri R."/>
            <person name="Voytek M.A."/>
        </authorList>
    </citation>
    <scope>NUCLEOTIDE SEQUENCE [LARGE SCALE GENOMIC DNA]</scope>
    <source>
        <strain evidence="3">Az-Fu1 / DSM 15241 / OCM 825</strain>
    </source>
</reference>
<dbReference type="Proteomes" id="UP000001369">
    <property type="component" value="Chromosome"/>
</dbReference>
<evidence type="ECO:0000313" key="3">
    <source>
        <dbReference type="Proteomes" id="UP000001369"/>
    </source>
</evidence>
<keyword evidence="1" id="KW-0472">Membrane</keyword>
<feature type="transmembrane region" description="Helical" evidence="1">
    <location>
        <begin position="184"/>
        <end position="204"/>
    </location>
</feature>
<dbReference type="AlphaFoldDB" id="C1DV39"/>
<gene>
    <name evidence="2" type="ordered locus">SULAZ_1003</name>
</gene>
<evidence type="ECO:0000313" key="2">
    <source>
        <dbReference type="EMBL" id="ACN98845.1"/>
    </source>
</evidence>
<organism evidence="2 3">
    <name type="scientific">Sulfurihydrogenibium azorense (strain DSM 15241 / OCM 825 / Az-Fu1)</name>
    <dbReference type="NCBI Taxonomy" id="204536"/>
    <lineage>
        <taxon>Bacteria</taxon>
        <taxon>Pseudomonadati</taxon>
        <taxon>Aquificota</taxon>
        <taxon>Aquificia</taxon>
        <taxon>Aquificales</taxon>
        <taxon>Hydrogenothermaceae</taxon>
        <taxon>Sulfurihydrogenibium</taxon>
    </lineage>
</organism>
<dbReference type="RefSeq" id="WP_012674165.1">
    <property type="nucleotide sequence ID" value="NC_012438.1"/>
</dbReference>
<name>C1DV39_SULAA</name>
<accession>C1DV39</accession>